<reference evidence="2 3" key="1">
    <citation type="submission" date="2017-09" db="EMBL/GenBank/DDBJ databases">
        <title>Depth-based differentiation of microbial function through sediment-hosted aquifers and enrichment of novel symbionts in the deep terrestrial subsurface.</title>
        <authorList>
            <person name="Probst A.J."/>
            <person name="Ladd B."/>
            <person name="Jarett J.K."/>
            <person name="Geller-Mcgrath D.E."/>
            <person name="Sieber C.M."/>
            <person name="Emerson J.B."/>
            <person name="Anantharaman K."/>
            <person name="Thomas B.C."/>
            <person name="Malmstrom R."/>
            <person name="Stieglmeier M."/>
            <person name="Klingl A."/>
            <person name="Woyke T."/>
            <person name="Ryan C.M."/>
            <person name="Banfield J.F."/>
        </authorList>
    </citation>
    <scope>NUCLEOTIDE SEQUENCE [LARGE SCALE GENOMIC DNA]</scope>
    <source>
        <strain evidence="2">CG08_land_8_20_14_0_20_45_16</strain>
    </source>
</reference>
<comment type="caution">
    <text evidence="2">The sequence shown here is derived from an EMBL/GenBank/DDBJ whole genome shotgun (WGS) entry which is preliminary data.</text>
</comment>
<dbReference type="Proteomes" id="UP000231343">
    <property type="component" value="Unassembled WGS sequence"/>
</dbReference>
<organism evidence="2 3">
    <name type="scientific">Candidatus Saganbacteria bacterium CG08_land_8_20_14_0_20_45_16</name>
    <dbReference type="NCBI Taxonomy" id="2014293"/>
    <lineage>
        <taxon>Bacteria</taxon>
        <taxon>Bacillati</taxon>
        <taxon>Saganbacteria</taxon>
    </lineage>
</organism>
<dbReference type="EMBL" id="PEYM01000011">
    <property type="protein sequence ID" value="PIS31516.1"/>
    <property type="molecule type" value="Genomic_DNA"/>
</dbReference>
<proteinExistence type="predicted"/>
<evidence type="ECO:0000313" key="2">
    <source>
        <dbReference type="EMBL" id="PIS31516.1"/>
    </source>
</evidence>
<dbReference type="AlphaFoldDB" id="A0A2H0Y1J3"/>
<accession>A0A2H0Y1J3</accession>
<evidence type="ECO:0000313" key="3">
    <source>
        <dbReference type="Proteomes" id="UP000231343"/>
    </source>
</evidence>
<evidence type="ECO:0000256" key="1">
    <source>
        <dbReference type="SAM" id="MobiDB-lite"/>
    </source>
</evidence>
<gene>
    <name evidence="2" type="ORF">COT42_00940</name>
</gene>
<feature type="region of interest" description="Disordered" evidence="1">
    <location>
        <begin position="68"/>
        <end position="90"/>
    </location>
</feature>
<protein>
    <submittedName>
        <fullName evidence="2">Uncharacterized protein</fullName>
    </submittedName>
</protein>
<sequence length="261" mass="29754">MIKVAEIPVGPIDPINIGNQEAAIVGSSGAIFTAADRQIIKQRVGEINPEHDFIDVMREGTLAPDVEDVENEESNATPQHTPVELKGRRRDHRHMLKHSTIYGTRERVEITNALPDNYEEGQAPPPQPPAEMTAAAELTAETVLMAKELKFNPTELFNKLAIEQDQLHYLISRIKELHLQRLLAETKDDFYKITERIRLESLTGINKEARLWLEAQLDKLTLGAAEYKHSLLQSLQKMEFDQDRHKDLEWLAKTIEFYSAK</sequence>
<name>A0A2H0Y1J3_UNCSA</name>